<keyword evidence="5" id="KW-0472">Membrane</keyword>
<evidence type="ECO:0000256" key="5">
    <source>
        <dbReference type="ARBA" id="ARBA00023136"/>
    </source>
</evidence>
<dbReference type="AlphaFoldDB" id="A0A9W9MZF0"/>
<feature type="domain" description="Phosphatidylglycerol lysyltransferase C-terminal" evidence="7">
    <location>
        <begin position="168"/>
        <end position="457"/>
    </location>
</feature>
<dbReference type="InterPro" id="IPR024320">
    <property type="entry name" value="LPG_synthase_C"/>
</dbReference>
<evidence type="ECO:0000256" key="2">
    <source>
        <dbReference type="ARBA" id="ARBA00022475"/>
    </source>
</evidence>
<evidence type="ECO:0000256" key="4">
    <source>
        <dbReference type="ARBA" id="ARBA00022989"/>
    </source>
</evidence>
<dbReference type="Pfam" id="PF09924">
    <property type="entry name" value="LPG_synthase_C"/>
    <property type="match status" value="1"/>
</dbReference>
<organism evidence="8 9">
    <name type="scientific">Penicillium cf. griseofulvum</name>
    <dbReference type="NCBI Taxonomy" id="2972120"/>
    <lineage>
        <taxon>Eukaryota</taxon>
        <taxon>Fungi</taxon>
        <taxon>Dikarya</taxon>
        <taxon>Ascomycota</taxon>
        <taxon>Pezizomycotina</taxon>
        <taxon>Eurotiomycetes</taxon>
        <taxon>Eurotiomycetidae</taxon>
        <taxon>Eurotiales</taxon>
        <taxon>Aspergillaceae</taxon>
        <taxon>Penicillium</taxon>
    </lineage>
</organism>
<dbReference type="EMBL" id="JAPQKP010000001">
    <property type="protein sequence ID" value="KAJ5210180.1"/>
    <property type="molecule type" value="Genomic_DNA"/>
</dbReference>
<evidence type="ECO:0000256" key="3">
    <source>
        <dbReference type="ARBA" id="ARBA00022692"/>
    </source>
</evidence>
<dbReference type="PANTHER" id="PTHR34697:SF2">
    <property type="entry name" value="PHOSPHATIDYLGLYCEROL LYSYLTRANSFERASE"/>
    <property type="match status" value="1"/>
</dbReference>
<dbReference type="GO" id="GO:0016755">
    <property type="term" value="F:aminoacyltransferase activity"/>
    <property type="evidence" value="ECO:0007669"/>
    <property type="project" value="TreeGrafter"/>
</dbReference>
<keyword evidence="2" id="KW-1003">Cell membrane</keyword>
<keyword evidence="4" id="KW-1133">Transmembrane helix</keyword>
<comment type="subcellular location">
    <subcellularLocation>
        <location evidence="1">Cell membrane</location>
        <topology evidence="1">Multi-pass membrane protein</topology>
    </subcellularLocation>
</comment>
<feature type="region of interest" description="Disordered" evidence="6">
    <location>
        <begin position="1"/>
        <end position="36"/>
    </location>
</feature>
<keyword evidence="3" id="KW-0812">Transmembrane</keyword>
<dbReference type="OrthoDB" id="5421852at2759"/>
<reference evidence="8" key="1">
    <citation type="submission" date="2022-11" db="EMBL/GenBank/DDBJ databases">
        <authorList>
            <person name="Petersen C."/>
        </authorList>
    </citation>
    <scope>NUCLEOTIDE SEQUENCE</scope>
    <source>
        <strain evidence="8">IBT 16849</strain>
    </source>
</reference>
<gene>
    <name evidence="8" type="ORF">N7472_000319</name>
</gene>
<sequence length="543" mass="59299">MTAATESNEATATVKKKRSRRTCKGNAPGPVAVKPNKKKTLFVEEIGDALVDQLYESPNSNDDDKSGDSSIALMDHLRNNITARVATSSCSSSASFHTATHSSPATSMSSHVPFIIRSQVASKVDVLQPGTDYFQVKIEGPEQDAVFKLDDAKTITAIQQITAQHGGVAQMGILDHSYRFFVNKSRTAALSFKIRNGVAVIGGDPLCNKDEIPELLSEFATYRQKHHLSIAFMGVSESFLKDHAKPNGWTTIRYATERVLNPQTNEVILENSGRRILTKSRQLTNKSKGGITMGVYAPTVHGTNQQLQSNLITLYDAWRAERNASPSPQAFITVYDPFALPGLMTFIYTRTPDGKVNGFAGLRRLGSGGYHVDPCIAAPGSANGISDLLLIMAMALLRRAGISYLGLGVEPLQSLTREDVSGMPSPCKNITRGLYGHAFHRLPIGGKKAYHDKFHPDPTQDSDLYLVFPSGIPSPRHVLAMTHMANISLRKIFRADVHAFVFARKLKAGEVVTSRRKKEGSVEQTKGKGFDEELVVYYSSCVG</sequence>
<proteinExistence type="predicted"/>
<dbReference type="Proteomes" id="UP001150879">
    <property type="component" value="Unassembled WGS sequence"/>
</dbReference>
<accession>A0A9W9MZF0</accession>
<dbReference type="PANTHER" id="PTHR34697">
    <property type="entry name" value="PHOSPHATIDYLGLYCEROL LYSYLTRANSFERASE"/>
    <property type="match status" value="1"/>
</dbReference>
<feature type="compositionally biased region" description="Low complexity" evidence="6">
    <location>
        <begin position="1"/>
        <end position="13"/>
    </location>
</feature>
<reference evidence="8" key="2">
    <citation type="journal article" date="2023" name="IMA Fungus">
        <title>Comparative genomic study of the Penicillium genus elucidates a diverse pangenome and 15 lateral gene transfer events.</title>
        <authorList>
            <person name="Petersen C."/>
            <person name="Sorensen T."/>
            <person name="Nielsen M.R."/>
            <person name="Sondergaard T.E."/>
            <person name="Sorensen J.L."/>
            <person name="Fitzpatrick D.A."/>
            <person name="Frisvad J.C."/>
            <person name="Nielsen K.L."/>
        </authorList>
    </citation>
    <scope>NUCLEOTIDE SEQUENCE</scope>
    <source>
        <strain evidence="8">IBT 16849</strain>
    </source>
</reference>
<dbReference type="InterPro" id="IPR051211">
    <property type="entry name" value="PG_lysyltransferase"/>
</dbReference>
<feature type="compositionally biased region" description="Basic residues" evidence="6">
    <location>
        <begin position="14"/>
        <end position="23"/>
    </location>
</feature>
<evidence type="ECO:0000313" key="8">
    <source>
        <dbReference type="EMBL" id="KAJ5210180.1"/>
    </source>
</evidence>
<evidence type="ECO:0000259" key="7">
    <source>
        <dbReference type="Pfam" id="PF09924"/>
    </source>
</evidence>
<protein>
    <recommendedName>
        <fullName evidence="7">Phosphatidylglycerol lysyltransferase C-terminal domain-containing protein</fullName>
    </recommendedName>
</protein>
<dbReference type="GO" id="GO:0055091">
    <property type="term" value="P:phospholipid homeostasis"/>
    <property type="evidence" value="ECO:0007669"/>
    <property type="project" value="TreeGrafter"/>
</dbReference>
<comment type="caution">
    <text evidence="8">The sequence shown here is derived from an EMBL/GenBank/DDBJ whole genome shotgun (WGS) entry which is preliminary data.</text>
</comment>
<name>A0A9W9MZF0_9EURO</name>
<evidence type="ECO:0000256" key="6">
    <source>
        <dbReference type="SAM" id="MobiDB-lite"/>
    </source>
</evidence>
<evidence type="ECO:0000256" key="1">
    <source>
        <dbReference type="ARBA" id="ARBA00004651"/>
    </source>
</evidence>
<keyword evidence="9" id="KW-1185">Reference proteome</keyword>
<dbReference type="GO" id="GO:0005886">
    <property type="term" value="C:plasma membrane"/>
    <property type="evidence" value="ECO:0007669"/>
    <property type="project" value="UniProtKB-SubCell"/>
</dbReference>
<evidence type="ECO:0000313" key="9">
    <source>
        <dbReference type="Proteomes" id="UP001150879"/>
    </source>
</evidence>